<dbReference type="EMBL" id="CP060713">
    <property type="protein sequence ID" value="QNN54083.1"/>
    <property type="molecule type" value="Genomic_DNA"/>
</dbReference>
<name>A0A7G9REQ8_9ACTN</name>
<accession>A0A7G9REQ8</accession>
<organism evidence="2 3">
    <name type="scientific">Nocardioides mesophilus</name>
    <dbReference type="NCBI Taxonomy" id="433659"/>
    <lineage>
        <taxon>Bacteria</taxon>
        <taxon>Bacillati</taxon>
        <taxon>Actinomycetota</taxon>
        <taxon>Actinomycetes</taxon>
        <taxon>Propionibacteriales</taxon>
        <taxon>Nocardioidaceae</taxon>
        <taxon>Nocardioides</taxon>
    </lineage>
</organism>
<gene>
    <name evidence="2" type="ORF">H9L09_06820</name>
</gene>
<evidence type="ECO:0000313" key="2">
    <source>
        <dbReference type="EMBL" id="QNN54083.1"/>
    </source>
</evidence>
<proteinExistence type="predicted"/>
<feature type="compositionally biased region" description="Gly residues" evidence="1">
    <location>
        <begin position="76"/>
        <end position="85"/>
    </location>
</feature>
<dbReference type="Proteomes" id="UP000515947">
    <property type="component" value="Chromosome"/>
</dbReference>
<reference evidence="2 3" key="1">
    <citation type="submission" date="2020-08" db="EMBL/GenBank/DDBJ databases">
        <title>Genome sequence of Nocardioides mesophilus KACC 16243T.</title>
        <authorList>
            <person name="Hyun D.-W."/>
            <person name="Bae J.-W."/>
        </authorList>
    </citation>
    <scope>NUCLEOTIDE SEQUENCE [LARGE SCALE GENOMIC DNA]</scope>
    <source>
        <strain evidence="2 3">KACC 16243</strain>
    </source>
</reference>
<dbReference type="KEGG" id="nmes:H9L09_06820"/>
<feature type="region of interest" description="Disordered" evidence="1">
    <location>
        <begin position="63"/>
        <end position="85"/>
    </location>
</feature>
<protein>
    <submittedName>
        <fullName evidence="2">Uncharacterized protein</fullName>
    </submittedName>
</protein>
<dbReference type="AlphaFoldDB" id="A0A7G9REQ8"/>
<dbReference type="RefSeq" id="WP_187579924.1">
    <property type="nucleotide sequence ID" value="NZ_CP060713.1"/>
</dbReference>
<evidence type="ECO:0000256" key="1">
    <source>
        <dbReference type="SAM" id="MobiDB-lite"/>
    </source>
</evidence>
<evidence type="ECO:0000313" key="3">
    <source>
        <dbReference type="Proteomes" id="UP000515947"/>
    </source>
</evidence>
<sequence>MTDDITANEPHEWPTHCPVCGTALEQAVVDFDPDNEPRPEMRPGEMVTVDFCPNAECAAYRQPVGPDDAVAETGPGSLGGDNGGA</sequence>
<keyword evidence="3" id="KW-1185">Reference proteome</keyword>